<evidence type="ECO:0000313" key="3">
    <source>
        <dbReference type="Proteomes" id="UP000275719"/>
    </source>
</evidence>
<sequence length="196" mass="21948">MKRLKQLSLILFISVGLFSCEAEKADADITNEFLTGKQIFRCDVDGKTRVTDSVVVSYNGVNVSITAYLLSRDTLESQKFRYDTFTINFSKLGTGNYISSLGNVVVDETLGISNATYKQSGKSWVYSTDNLDLDPVNTPSVNLQTGNLIISDINDKAKYFGGEFEYDIYPPKRENPNNTVAPVRIRNGAFQYLKYN</sequence>
<reference evidence="2 3" key="1">
    <citation type="submission" date="2018-11" db="EMBL/GenBank/DDBJ databases">
        <title>Flavobacterium sp. nov., YIM 102701-2 draft genome.</title>
        <authorList>
            <person name="Li G."/>
            <person name="Jiang Y."/>
        </authorList>
    </citation>
    <scope>NUCLEOTIDE SEQUENCE [LARGE SCALE GENOMIC DNA]</scope>
    <source>
        <strain evidence="2 3">YIM 102701-2</strain>
    </source>
</reference>
<accession>A0A3P3W6Q1</accession>
<name>A0A3P3W6Q1_9FLAO</name>
<feature type="chain" id="PRO_5018318506" evidence="1">
    <location>
        <begin position="25"/>
        <end position="196"/>
    </location>
</feature>
<proteinExistence type="predicted"/>
<gene>
    <name evidence="2" type="ORF">EG240_10075</name>
</gene>
<evidence type="ECO:0000313" key="2">
    <source>
        <dbReference type="EMBL" id="RRJ90088.1"/>
    </source>
</evidence>
<dbReference type="Proteomes" id="UP000275719">
    <property type="component" value="Unassembled WGS sequence"/>
</dbReference>
<evidence type="ECO:0000256" key="1">
    <source>
        <dbReference type="SAM" id="SignalP"/>
    </source>
</evidence>
<dbReference type="AlphaFoldDB" id="A0A3P3W6Q1"/>
<protein>
    <submittedName>
        <fullName evidence="2">Uncharacterized protein</fullName>
    </submittedName>
</protein>
<keyword evidence="3" id="KW-1185">Reference proteome</keyword>
<organism evidence="2 3">
    <name type="scientific">Paenimyroides tangerinum</name>
    <dbReference type="NCBI Taxonomy" id="2488728"/>
    <lineage>
        <taxon>Bacteria</taxon>
        <taxon>Pseudomonadati</taxon>
        <taxon>Bacteroidota</taxon>
        <taxon>Flavobacteriia</taxon>
        <taxon>Flavobacteriales</taxon>
        <taxon>Flavobacteriaceae</taxon>
        <taxon>Paenimyroides</taxon>
    </lineage>
</organism>
<feature type="signal peptide" evidence="1">
    <location>
        <begin position="1"/>
        <end position="24"/>
    </location>
</feature>
<dbReference type="PROSITE" id="PS51257">
    <property type="entry name" value="PROKAR_LIPOPROTEIN"/>
    <property type="match status" value="1"/>
</dbReference>
<dbReference type="RefSeq" id="WP_125019275.1">
    <property type="nucleotide sequence ID" value="NZ_RQVQ01000020.1"/>
</dbReference>
<comment type="caution">
    <text evidence="2">The sequence shown here is derived from an EMBL/GenBank/DDBJ whole genome shotgun (WGS) entry which is preliminary data.</text>
</comment>
<dbReference type="EMBL" id="RQVQ01000020">
    <property type="protein sequence ID" value="RRJ90088.1"/>
    <property type="molecule type" value="Genomic_DNA"/>
</dbReference>
<keyword evidence="1" id="KW-0732">Signal</keyword>